<dbReference type="PROSITE" id="PS00978">
    <property type="entry name" value="FAD_G3PDH_2"/>
    <property type="match status" value="1"/>
</dbReference>
<dbReference type="Proteomes" id="UP000295701">
    <property type="component" value="Unassembled WGS sequence"/>
</dbReference>
<dbReference type="PRINTS" id="PR01001">
    <property type="entry name" value="FADG3PDH"/>
</dbReference>
<keyword evidence="3 6" id="KW-0285">Flavoprotein</keyword>
<keyword evidence="5 6" id="KW-0560">Oxidoreductase</keyword>
<evidence type="ECO:0000259" key="8">
    <source>
        <dbReference type="Pfam" id="PF16901"/>
    </source>
</evidence>
<evidence type="ECO:0000313" key="9">
    <source>
        <dbReference type="EMBL" id="TDL79714.1"/>
    </source>
</evidence>
<dbReference type="GO" id="GO:0004368">
    <property type="term" value="F:glycerol-3-phosphate dehydrogenase (quinone) activity"/>
    <property type="evidence" value="ECO:0007669"/>
    <property type="project" value="UniProtKB-EC"/>
</dbReference>
<evidence type="ECO:0000256" key="1">
    <source>
        <dbReference type="ARBA" id="ARBA00001974"/>
    </source>
</evidence>
<evidence type="ECO:0000259" key="7">
    <source>
        <dbReference type="Pfam" id="PF01266"/>
    </source>
</evidence>
<dbReference type="NCBIfam" id="NF009906">
    <property type="entry name" value="PRK13369.1"/>
    <property type="match status" value="1"/>
</dbReference>
<keyword evidence="10" id="KW-1185">Reference proteome</keyword>
<dbReference type="Pfam" id="PF16901">
    <property type="entry name" value="DAO_C"/>
    <property type="match status" value="1"/>
</dbReference>
<feature type="domain" description="FAD dependent oxidoreductase" evidence="7">
    <location>
        <begin position="11"/>
        <end position="357"/>
    </location>
</feature>
<dbReference type="OrthoDB" id="9766796at2"/>
<sequence>MTTTVDRHVFDLFVIGGGVNGTGIARDAQGRGLSVALAEKGDLAEATSSKSTKLFHGGLRYLEFFEFGLVRKALIERETLLKAMPHISWPMRFVLPYSPDMRFEGETPTSKLLNRAMPWMKGRRPDWLIRMGLFLYDNLGGRQYLPGTRTLDLRTAPEGRPLQDRFAKAYEYSDCWVEDSRLVVLNARDAEARGATIMTRSKVVEASREGDVWRIQVEDVETGAQSDHMARALVNAGGPWVENVVRNTVRMNSSEGVRLVRGSHIVVRRLFDHDKAYFFQGEDGRIIFAIPYETDFTLIGTTDKDHGQDPSVPAEASAEEKRYLCRFASSYFKKEVTPEDIVWTYSGVRPLYDDGAKSATAATRDYVLSLDAGPATDGPLGSEPPILSIFGGKITTYRKLAEQAIAKLAPFFPGLPGDWTAGVALPGGDFEVNGADALAARLREAHPFLDGYWARRLVRAYGTEARQICAGAGTAAEMGRDFGGTLTEAEVRWQMEHEYARRAEDVVWRRTKLGLRMTPEQIDALDRWMQQERRSRQAAE</sequence>
<dbReference type="InterPro" id="IPR031656">
    <property type="entry name" value="DAO_C"/>
</dbReference>
<dbReference type="Gene3D" id="3.50.50.60">
    <property type="entry name" value="FAD/NAD(P)-binding domain"/>
    <property type="match status" value="1"/>
</dbReference>
<evidence type="ECO:0000256" key="6">
    <source>
        <dbReference type="RuleBase" id="RU361217"/>
    </source>
</evidence>
<dbReference type="PANTHER" id="PTHR11985:SF15">
    <property type="entry name" value="GLYCEROL-3-PHOSPHATE DEHYDROGENASE, MITOCHONDRIAL"/>
    <property type="match status" value="1"/>
</dbReference>
<keyword evidence="4" id="KW-0274">FAD</keyword>
<dbReference type="PANTHER" id="PTHR11985">
    <property type="entry name" value="GLYCEROL-3-PHOSPHATE DEHYDROGENASE"/>
    <property type="match status" value="1"/>
</dbReference>
<feature type="domain" description="Alpha-glycerophosphate oxidase C-terminal" evidence="8">
    <location>
        <begin position="420"/>
        <end position="527"/>
    </location>
</feature>
<dbReference type="Gene3D" id="6.10.250.1890">
    <property type="match status" value="1"/>
</dbReference>
<proteinExistence type="inferred from homology"/>
<comment type="cofactor">
    <cofactor evidence="1 6">
        <name>FAD</name>
        <dbReference type="ChEBI" id="CHEBI:57692"/>
    </cofactor>
</comment>
<evidence type="ECO:0000313" key="10">
    <source>
        <dbReference type="Proteomes" id="UP000295701"/>
    </source>
</evidence>
<comment type="caution">
    <text evidence="9">The sequence shown here is derived from an EMBL/GenBank/DDBJ whole genome shotgun (WGS) entry which is preliminary data.</text>
</comment>
<dbReference type="GO" id="GO:0009331">
    <property type="term" value="C:glycerol-3-phosphate dehydrogenase (FAD) complex"/>
    <property type="evidence" value="ECO:0007669"/>
    <property type="project" value="UniProtKB-UniRule"/>
</dbReference>
<organism evidence="9 10">
    <name type="scientific">Palleronia sediminis</name>
    <dbReference type="NCBI Taxonomy" id="2547833"/>
    <lineage>
        <taxon>Bacteria</taxon>
        <taxon>Pseudomonadati</taxon>
        <taxon>Pseudomonadota</taxon>
        <taxon>Alphaproteobacteria</taxon>
        <taxon>Rhodobacterales</taxon>
        <taxon>Roseobacteraceae</taxon>
        <taxon>Palleronia</taxon>
    </lineage>
</organism>
<dbReference type="Pfam" id="PF01266">
    <property type="entry name" value="DAO"/>
    <property type="match status" value="1"/>
</dbReference>
<dbReference type="InterPro" id="IPR036188">
    <property type="entry name" value="FAD/NAD-bd_sf"/>
</dbReference>
<dbReference type="EMBL" id="SNAA01000008">
    <property type="protein sequence ID" value="TDL79714.1"/>
    <property type="molecule type" value="Genomic_DNA"/>
</dbReference>
<dbReference type="InterPro" id="IPR038299">
    <property type="entry name" value="DAO_C_sf"/>
</dbReference>
<dbReference type="Gene3D" id="3.30.9.10">
    <property type="entry name" value="D-Amino Acid Oxidase, subunit A, domain 2"/>
    <property type="match status" value="1"/>
</dbReference>
<dbReference type="InterPro" id="IPR006076">
    <property type="entry name" value="FAD-dep_OxRdtase"/>
</dbReference>
<evidence type="ECO:0000256" key="4">
    <source>
        <dbReference type="ARBA" id="ARBA00022827"/>
    </source>
</evidence>
<dbReference type="SUPFAM" id="SSF54373">
    <property type="entry name" value="FAD-linked reductases, C-terminal domain"/>
    <property type="match status" value="1"/>
</dbReference>
<evidence type="ECO:0000256" key="2">
    <source>
        <dbReference type="ARBA" id="ARBA00007330"/>
    </source>
</evidence>
<dbReference type="PROSITE" id="PS00977">
    <property type="entry name" value="FAD_G3PDH_1"/>
    <property type="match status" value="1"/>
</dbReference>
<evidence type="ECO:0000256" key="3">
    <source>
        <dbReference type="ARBA" id="ARBA00022630"/>
    </source>
</evidence>
<comment type="similarity">
    <text evidence="2 6">Belongs to the FAD-dependent glycerol-3-phosphate dehydrogenase family.</text>
</comment>
<accession>A0A4R6AAF2</accession>
<dbReference type="EC" id="1.1.5.3" evidence="6"/>
<protein>
    <recommendedName>
        <fullName evidence="6">Glycerol-3-phosphate dehydrogenase</fullName>
        <ecNumber evidence="6">1.1.5.3</ecNumber>
    </recommendedName>
</protein>
<dbReference type="AlphaFoldDB" id="A0A4R6AAF2"/>
<dbReference type="Gene3D" id="1.10.8.870">
    <property type="entry name" value="Alpha-glycerophosphate oxidase, cap domain"/>
    <property type="match status" value="1"/>
</dbReference>
<dbReference type="NCBIfam" id="NF008899">
    <property type="entry name" value="PRK12266.1"/>
    <property type="match status" value="1"/>
</dbReference>
<dbReference type="GO" id="GO:0046168">
    <property type="term" value="P:glycerol-3-phosphate catabolic process"/>
    <property type="evidence" value="ECO:0007669"/>
    <property type="project" value="TreeGrafter"/>
</dbReference>
<gene>
    <name evidence="9" type="ORF">E2L08_08910</name>
</gene>
<dbReference type="SUPFAM" id="SSF51905">
    <property type="entry name" value="FAD/NAD(P)-binding domain"/>
    <property type="match status" value="1"/>
</dbReference>
<reference evidence="9 10" key="1">
    <citation type="submission" date="2019-03" db="EMBL/GenBank/DDBJ databases">
        <title>Primorskyibacter sp. SS33 isolated from sediments.</title>
        <authorList>
            <person name="Xunke S."/>
        </authorList>
    </citation>
    <scope>NUCLEOTIDE SEQUENCE [LARGE SCALE GENOMIC DNA]</scope>
    <source>
        <strain evidence="9 10">SS33</strain>
    </source>
</reference>
<dbReference type="InterPro" id="IPR000447">
    <property type="entry name" value="G3P_DH_FAD-dep"/>
</dbReference>
<dbReference type="RefSeq" id="WP_133396724.1">
    <property type="nucleotide sequence ID" value="NZ_SNAA01000008.1"/>
</dbReference>
<evidence type="ECO:0000256" key="5">
    <source>
        <dbReference type="ARBA" id="ARBA00023002"/>
    </source>
</evidence>
<comment type="catalytic activity">
    <reaction evidence="6">
        <text>a quinone + sn-glycerol 3-phosphate = dihydroxyacetone phosphate + a quinol</text>
        <dbReference type="Rhea" id="RHEA:18977"/>
        <dbReference type="ChEBI" id="CHEBI:24646"/>
        <dbReference type="ChEBI" id="CHEBI:57597"/>
        <dbReference type="ChEBI" id="CHEBI:57642"/>
        <dbReference type="ChEBI" id="CHEBI:132124"/>
        <dbReference type="EC" id="1.1.5.3"/>
    </reaction>
</comment>
<name>A0A4R6AAF2_9RHOB</name>